<feature type="compositionally biased region" description="Polar residues" evidence="1">
    <location>
        <begin position="183"/>
        <end position="205"/>
    </location>
</feature>
<proteinExistence type="predicted"/>
<dbReference type="AlphaFoldDB" id="A0A6A6QWY6"/>
<name>A0A6A6QWY6_9PEZI</name>
<feature type="compositionally biased region" description="Low complexity" evidence="1">
    <location>
        <begin position="458"/>
        <end position="476"/>
    </location>
</feature>
<evidence type="ECO:0008006" key="4">
    <source>
        <dbReference type="Google" id="ProtNLM"/>
    </source>
</evidence>
<feature type="compositionally biased region" description="Polar residues" evidence="1">
    <location>
        <begin position="60"/>
        <end position="73"/>
    </location>
</feature>
<dbReference type="Pfam" id="PF12739">
    <property type="entry name" value="TRAPPC-Trs85"/>
    <property type="match status" value="1"/>
</dbReference>
<keyword evidence="3" id="KW-1185">Reference proteome</keyword>
<dbReference type="OrthoDB" id="203724at2759"/>
<dbReference type="PANTHER" id="PTHR12975:SF6">
    <property type="entry name" value="TRAFFICKING PROTEIN PARTICLE COMPLEX SUBUNIT 8"/>
    <property type="match status" value="1"/>
</dbReference>
<evidence type="ECO:0000313" key="2">
    <source>
        <dbReference type="EMBL" id="KAF2496719.1"/>
    </source>
</evidence>
<feature type="compositionally biased region" description="Polar residues" evidence="1">
    <location>
        <begin position="84"/>
        <end position="93"/>
    </location>
</feature>
<reference evidence="2" key="1">
    <citation type="journal article" date="2020" name="Stud. Mycol.">
        <title>101 Dothideomycetes genomes: a test case for predicting lifestyles and emergence of pathogens.</title>
        <authorList>
            <person name="Haridas S."/>
            <person name="Albert R."/>
            <person name="Binder M."/>
            <person name="Bloem J."/>
            <person name="Labutti K."/>
            <person name="Salamov A."/>
            <person name="Andreopoulos B."/>
            <person name="Baker S."/>
            <person name="Barry K."/>
            <person name="Bills G."/>
            <person name="Bluhm B."/>
            <person name="Cannon C."/>
            <person name="Castanera R."/>
            <person name="Culley D."/>
            <person name="Daum C."/>
            <person name="Ezra D."/>
            <person name="Gonzalez J."/>
            <person name="Henrissat B."/>
            <person name="Kuo A."/>
            <person name="Liang C."/>
            <person name="Lipzen A."/>
            <person name="Lutzoni F."/>
            <person name="Magnuson J."/>
            <person name="Mondo S."/>
            <person name="Nolan M."/>
            <person name="Ohm R."/>
            <person name="Pangilinan J."/>
            <person name="Park H.-J."/>
            <person name="Ramirez L."/>
            <person name="Alfaro M."/>
            <person name="Sun H."/>
            <person name="Tritt A."/>
            <person name="Yoshinaga Y."/>
            <person name="Zwiers L.-H."/>
            <person name="Turgeon B."/>
            <person name="Goodwin S."/>
            <person name="Spatafora J."/>
            <person name="Crous P."/>
            <person name="Grigoriev I."/>
        </authorList>
    </citation>
    <scope>NUCLEOTIDE SEQUENCE</scope>
    <source>
        <strain evidence="2">CBS 269.34</strain>
    </source>
</reference>
<evidence type="ECO:0000313" key="3">
    <source>
        <dbReference type="Proteomes" id="UP000799750"/>
    </source>
</evidence>
<sequence length="794" mass="88083">MTPSQDASSFRSPDMYDSAASIRLPKRGESPAGMGRSTALPSRRSNSSLHSLYASTIRSSMSLPSSGSATPTASVIPGSVFSPGRQNGSQSPMNAPVGGSDELRSLILRGFAPHVAVHTSKDVDDIMHEKGFSGGFLELLRPFGESIPGKVAMIDSVRVTRAWGDFAIRFVAPTDGFRPQQVPGRNSTDGANGNRESARPSSHTIRTGGDLGQIEEVVERHLQYSEEYSNNPVEDYLNHKATSHPAETSESPFYTLFLKRTLSGIPIVPFETFSHPVSCVLAISSRHPSPIEELRRLYSSTSGGDHRLPQWVHQEYLRYYVLIHDDEEGDIAKSNTLFEQMKRHFGLHCHLLRLKPNRCIPSDDDSVEHPKCEWISAAEELAKIEKRETTDDIEDPTPYLYDSDVTALRTFTRELVVQSIIPHMERMAAQWNEHVASRRRGISGRFMSLSKRAWTPFSSSRTSSSPTANSSSSNYDSLQGFYRPEAPEALMRKLADFSFMLRDFKLALSTYTLLITDFNNDQAVLHYAAANEMAALSALMSTQPISSKIRTENIDNWLETALYNYNTRSSSPYHALRSTALGLELLRLRGSSAADDAARWGQRIIDANTKLVGGVGTALFQERISACYAVRQGVGSMKLGSRRRKAGMWAALAADEWTKVEKPMQAEKNLERAKAFYASRRPLITTADMDKEGEKEVIPVMPLKGMQDFLDLVYNDIVYLKFRYHGHDGEELESEVGEEAAVVEEVSETLDSAPRSHRKSLIGGVVPAVQMDAGPLSPIRAKGEEVGFKDDNFE</sequence>
<feature type="region of interest" description="Disordered" evidence="1">
    <location>
        <begin position="456"/>
        <end position="476"/>
    </location>
</feature>
<feature type="compositionally biased region" description="Polar residues" evidence="1">
    <location>
        <begin position="1"/>
        <end position="11"/>
    </location>
</feature>
<dbReference type="GO" id="GO:1990072">
    <property type="term" value="C:TRAPPIII protein complex"/>
    <property type="evidence" value="ECO:0007669"/>
    <property type="project" value="TreeGrafter"/>
</dbReference>
<dbReference type="EMBL" id="MU004187">
    <property type="protein sequence ID" value="KAF2496719.1"/>
    <property type="molecule type" value="Genomic_DNA"/>
</dbReference>
<gene>
    <name evidence="2" type="ORF">BU16DRAFT_549151</name>
</gene>
<feature type="region of interest" description="Disordered" evidence="1">
    <location>
        <begin position="1"/>
        <end position="47"/>
    </location>
</feature>
<organism evidence="2 3">
    <name type="scientific">Lophium mytilinum</name>
    <dbReference type="NCBI Taxonomy" id="390894"/>
    <lineage>
        <taxon>Eukaryota</taxon>
        <taxon>Fungi</taxon>
        <taxon>Dikarya</taxon>
        <taxon>Ascomycota</taxon>
        <taxon>Pezizomycotina</taxon>
        <taxon>Dothideomycetes</taxon>
        <taxon>Pleosporomycetidae</taxon>
        <taxon>Mytilinidiales</taxon>
        <taxon>Mytilinidiaceae</taxon>
        <taxon>Lophium</taxon>
    </lineage>
</organism>
<dbReference type="InterPro" id="IPR024420">
    <property type="entry name" value="TRAPP_III_complex_Trs85"/>
</dbReference>
<feature type="region of interest" description="Disordered" evidence="1">
    <location>
        <begin position="60"/>
        <end position="98"/>
    </location>
</feature>
<evidence type="ECO:0000256" key="1">
    <source>
        <dbReference type="SAM" id="MobiDB-lite"/>
    </source>
</evidence>
<feature type="region of interest" description="Disordered" evidence="1">
    <location>
        <begin position="177"/>
        <end position="212"/>
    </location>
</feature>
<protein>
    <recommendedName>
        <fullName evidence="4">TRAPP complex protein TRS85</fullName>
    </recommendedName>
</protein>
<dbReference type="Proteomes" id="UP000799750">
    <property type="component" value="Unassembled WGS sequence"/>
</dbReference>
<accession>A0A6A6QWY6</accession>
<dbReference type="PANTHER" id="PTHR12975">
    <property type="entry name" value="TRANSPORT PROTEIN TRAPP"/>
    <property type="match status" value="1"/>
</dbReference>